<evidence type="ECO:0000256" key="4">
    <source>
        <dbReference type="ARBA" id="ARBA00022475"/>
    </source>
</evidence>
<keyword evidence="3" id="KW-0813">Transport</keyword>
<dbReference type="GO" id="GO:0005315">
    <property type="term" value="F:phosphate transmembrane transporter activity"/>
    <property type="evidence" value="ECO:0007669"/>
    <property type="project" value="InterPro"/>
</dbReference>
<dbReference type="InterPro" id="IPR000515">
    <property type="entry name" value="MetI-like"/>
</dbReference>
<keyword evidence="6 8" id="KW-1133">Transmembrane helix</keyword>
<dbReference type="KEGG" id="tsq:D3A95_07200"/>
<evidence type="ECO:0000313" key="10">
    <source>
        <dbReference type="EMBL" id="QLL29194.1"/>
    </source>
</evidence>
<dbReference type="InterPro" id="IPR005672">
    <property type="entry name" value="Phosphate_PstA"/>
</dbReference>
<dbReference type="SUPFAM" id="SSF161098">
    <property type="entry name" value="MetI-like"/>
    <property type="match status" value="1"/>
</dbReference>
<feature type="transmembrane region" description="Helical" evidence="8">
    <location>
        <begin position="203"/>
        <end position="220"/>
    </location>
</feature>
<dbReference type="GO" id="GO:0005886">
    <property type="term" value="C:plasma membrane"/>
    <property type="evidence" value="ECO:0007669"/>
    <property type="project" value="UniProtKB-SubCell"/>
</dbReference>
<organism evidence="10 11">
    <name type="scientific">Thermosynechococcus sichuanensis E542</name>
    <dbReference type="NCBI Taxonomy" id="2016101"/>
    <lineage>
        <taxon>Bacteria</taxon>
        <taxon>Bacillati</taxon>
        <taxon>Cyanobacteriota</taxon>
        <taxon>Cyanophyceae</taxon>
        <taxon>Acaryochloridales</taxon>
        <taxon>Thermosynechococcaceae</taxon>
        <taxon>Thermosynechococcus</taxon>
        <taxon>Thermosynechococcus sichuanensis</taxon>
    </lineage>
</organism>
<evidence type="ECO:0000256" key="5">
    <source>
        <dbReference type="ARBA" id="ARBA00022692"/>
    </source>
</evidence>
<dbReference type="GO" id="GO:0035435">
    <property type="term" value="P:phosphate ion transmembrane transport"/>
    <property type="evidence" value="ECO:0007669"/>
    <property type="project" value="InterPro"/>
</dbReference>
<dbReference type="NCBIfam" id="TIGR00974">
    <property type="entry name" value="3a0107s02c"/>
    <property type="match status" value="1"/>
</dbReference>
<dbReference type="Proteomes" id="UP000261812">
    <property type="component" value="Chromosome"/>
</dbReference>
<feature type="domain" description="ABC transmembrane type-1" evidence="9">
    <location>
        <begin position="83"/>
        <end position="302"/>
    </location>
</feature>
<feature type="transmembrane region" description="Helical" evidence="8">
    <location>
        <begin position="154"/>
        <end position="172"/>
    </location>
</feature>
<accession>A0A7D6J2S3</accession>
<keyword evidence="5 8" id="KW-0812">Transmembrane</keyword>
<evidence type="ECO:0000256" key="6">
    <source>
        <dbReference type="ARBA" id="ARBA00022989"/>
    </source>
</evidence>
<comment type="similarity">
    <text evidence="2 8">Belongs to the binding-protein-dependent transport system permease family. CysTW subfamily.</text>
</comment>
<dbReference type="RefSeq" id="WP_181494385.1">
    <property type="nucleotide sequence ID" value="NZ_CP032152.1"/>
</dbReference>
<evidence type="ECO:0000256" key="7">
    <source>
        <dbReference type="ARBA" id="ARBA00023136"/>
    </source>
</evidence>
<dbReference type="Pfam" id="PF00528">
    <property type="entry name" value="BPD_transp_1"/>
    <property type="match status" value="1"/>
</dbReference>
<keyword evidence="4 8" id="KW-1003">Cell membrane</keyword>
<dbReference type="EMBL" id="CP032152">
    <property type="protein sequence ID" value="QLL29194.1"/>
    <property type="molecule type" value="Genomic_DNA"/>
</dbReference>
<keyword evidence="11" id="KW-1185">Reference proteome</keyword>
<feature type="transmembrane region" description="Helical" evidence="8">
    <location>
        <begin position="80"/>
        <end position="108"/>
    </location>
</feature>
<gene>
    <name evidence="10" type="primary">pstA</name>
    <name evidence="10" type="ORF">D3A95_07200</name>
</gene>
<evidence type="ECO:0000256" key="3">
    <source>
        <dbReference type="ARBA" id="ARBA00022448"/>
    </source>
</evidence>
<dbReference type="PANTHER" id="PTHR43470:SF5">
    <property type="entry name" value="PHOSPHATE TRANSPORT SYSTEM PERMEASE PROTEIN PSTA"/>
    <property type="match status" value="1"/>
</dbReference>
<dbReference type="InterPro" id="IPR035906">
    <property type="entry name" value="MetI-like_sf"/>
</dbReference>
<evidence type="ECO:0000256" key="8">
    <source>
        <dbReference type="RuleBase" id="RU363043"/>
    </source>
</evidence>
<evidence type="ECO:0000313" key="11">
    <source>
        <dbReference type="Proteomes" id="UP000261812"/>
    </source>
</evidence>
<feature type="transmembrane region" description="Helical" evidence="8">
    <location>
        <begin position="285"/>
        <end position="305"/>
    </location>
</feature>
<dbReference type="Gene3D" id="1.10.3720.10">
    <property type="entry name" value="MetI-like"/>
    <property type="match status" value="1"/>
</dbReference>
<proteinExistence type="inferred from homology"/>
<evidence type="ECO:0000256" key="2">
    <source>
        <dbReference type="ARBA" id="ARBA00007069"/>
    </source>
</evidence>
<sequence>MRSQQHILNNLRNPIAIAASIQSRKRWEQFFIALGWFSLLVALLTLVFLVSDLFLRGLPMLNWKFFTSPPSSDPEEAGILTAWVGSLLVIFVTALVAIPLGIAAGIYLEEYAPKNWLLDFIEVNITNLAGVPSIIYGLLALGFFVYILNWGESILTAGFTLALLILPVVIVTTRESLRAIPQGIREAAYAVGSSRWQVIADHVLPYSMGGILTGIIVGISRAIGETAPLITIGALTFITFLPDPPIQNEFPYISFKWIWSPFTVLPIQMFNWVSRPQEAFQVNAAAAGIVLLVLTLAVNGTAIYLRYRFRKSIKW</sequence>
<evidence type="ECO:0000259" key="9">
    <source>
        <dbReference type="PROSITE" id="PS50928"/>
    </source>
</evidence>
<protein>
    <recommendedName>
        <fullName evidence="8">Phosphate transport system permease protein PstA</fullName>
    </recommendedName>
</protein>
<comment type="subcellular location">
    <subcellularLocation>
        <location evidence="1 8">Cell membrane</location>
        <topology evidence="1 8">Multi-pass membrane protein</topology>
    </subcellularLocation>
</comment>
<feature type="transmembrane region" description="Helical" evidence="8">
    <location>
        <begin position="30"/>
        <end position="55"/>
    </location>
</feature>
<dbReference type="PROSITE" id="PS50928">
    <property type="entry name" value="ABC_TM1"/>
    <property type="match status" value="1"/>
</dbReference>
<dbReference type="AlphaFoldDB" id="A0A7D6J2S3"/>
<keyword evidence="7 8" id="KW-0472">Membrane</keyword>
<dbReference type="CDD" id="cd06261">
    <property type="entry name" value="TM_PBP2"/>
    <property type="match status" value="1"/>
</dbReference>
<dbReference type="PANTHER" id="PTHR43470">
    <property type="entry name" value="PHOSPHATE TRANSPORT SYSTEM PERMEASE PROTEIN PSTA-RELATED"/>
    <property type="match status" value="1"/>
</dbReference>
<feature type="transmembrane region" description="Helical" evidence="8">
    <location>
        <begin position="128"/>
        <end position="148"/>
    </location>
</feature>
<name>A0A7D6J2S3_9CYAN</name>
<reference evidence="11" key="1">
    <citation type="submission" date="2018-09" db="EMBL/GenBank/DDBJ databases">
        <title>Complete genome sequence of thermophilic cyanobacteria strain Thermosynechococcus elongatus PKUAC-SCTE542.</title>
        <authorList>
            <person name="Liang Y."/>
            <person name="Tang J."/>
            <person name="Daroch M."/>
        </authorList>
    </citation>
    <scope>NUCLEOTIDE SEQUENCE [LARGE SCALE GENOMIC DNA]</scope>
    <source>
        <strain evidence="11">E542</strain>
    </source>
</reference>
<evidence type="ECO:0000256" key="1">
    <source>
        <dbReference type="ARBA" id="ARBA00004651"/>
    </source>
</evidence>